<sequence>MDLTPEPGHRPRRVSRRNDPVLYPALKYRAQEPETPGRWQRVREYLADCLTAPYEDDDWRLYGDLAVRRYQRELAWRSRSTLRRRTRDGWWLGAAPYGYALEHHWAEPEAGRAGWRHRLRVDELRAPVVPLIFAWYLHDRLSERGIVRLLHEQEHPLPVDPVTGRAREWSPAVVRTILNNPAYLGYVVRDRTLRGVEQPPECWTWSQQRCHQALVEPAVFWAVYNSRFRWIPAQPDTDTTGFADDGREAA</sequence>
<dbReference type="STRING" id="882083.SacmaDRAFT_4137"/>
<organism evidence="2 3">
    <name type="scientific">Saccharomonospora marina XMU15</name>
    <dbReference type="NCBI Taxonomy" id="882083"/>
    <lineage>
        <taxon>Bacteria</taxon>
        <taxon>Bacillati</taxon>
        <taxon>Actinomycetota</taxon>
        <taxon>Actinomycetes</taxon>
        <taxon>Pseudonocardiales</taxon>
        <taxon>Pseudonocardiaceae</taxon>
        <taxon>Saccharomonospora</taxon>
    </lineage>
</organism>
<evidence type="ECO:0000313" key="2">
    <source>
        <dbReference type="EMBL" id="EHR52330.1"/>
    </source>
</evidence>
<dbReference type="RefSeq" id="WP_009155708.1">
    <property type="nucleotide sequence ID" value="NZ_CM001439.1"/>
</dbReference>
<dbReference type="GO" id="GO:0000150">
    <property type="term" value="F:DNA strand exchange activity"/>
    <property type="evidence" value="ECO:0007669"/>
    <property type="project" value="InterPro"/>
</dbReference>
<dbReference type="HOGENOM" id="CLU_1110768_0_0_11"/>
<reference evidence="2 3" key="1">
    <citation type="journal article" date="2012" name="Stand. Genomic Sci.">
        <title>Genome sequence of the ocean sediment bacterium Saccharomonospora marina type strain (XMU15(T)).</title>
        <authorList>
            <person name="Klenk H.P."/>
            <person name="Lu M."/>
            <person name="Lucas S."/>
            <person name="Lapidus A."/>
            <person name="Copeland A."/>
            <person name="Pitluck S."/>
            <person name="Goodwin L.A."/>
            <person name="Han C."/>
            <person name="Tapia R."/>
            <person name="Brambilla E.M."/>
            <person name="Potter G."/>
            <person name="Land M."/>
            <person name="Ivanova N."/>
            <person name="Rohde M."/>
            <person name="Goker M."/>
            <person name="Detter J.C."/>
            <person name="Li W.J."/>
            <person name="Kyrpides N.C."/>
            <person name="Woyke T."/>
        </authorList>
    </citation>
    <scope>NUCLEOTIDE SEQUENCE [LARGE SCALE GENOMIC DNA]</scope>
    <source>
        <strain evidence="2 3">XMU15</strain>
    </source>
</reference>
<name>H5X5X6_9PSEU</name>
<dbReference type="AlphaFoldDB" id="H5X5X6"/>
<dbReference type="OrthoDB" id="3615233at2"/>
<proteinExistence type="predicted"/>
<gene>
    <name evidence="2" type="ORF">SacmaDRAFT_4137</name>
</gene>
<dbReference type="InterPro" id="IPR038109">
    <property type="entry name" value="DNA_bind_recomb_sf"/>
</dbReference>
<dbReference type="GO" id="GO:0003677">
    <property type="term" value="F:DNA binding"/>
    <property type="evidence" value="ECO:0007669"/>
    <property type="project" value="InterPro"/>
</dbReference>
<dbReference type="Pfam" id="PF07508">
    <property type="entry name" value="Recombinase"/>
    <property type="match status" value="1"/>
</dbReference>
<feature type="domain" description="Recombinase" evidence="1">
    <location>
        <begin position="96"/>
        <end position="234"/>
    </location>
</feature>
<dbReference type="Proteomes" id="UP000004926">
    <property type="component" value="Chromosome"/>
</dbReference>
<evidence type="ECO:0000259" key="1">
    <source>
        <dbReference type="PROSITE" id="PS51737"/>
    </source>
</evidence>
<dbReference type="eggNOG" id="COG1961">
    <property type="taxonomic scope" value="Bacteria"/>
</dbReference>
<protein>
    <submittedName>
        <fullName evidence="2">Recombinase</fullName>
    </submittedName>
</protein>
<dbReference type="EMBL" id="CM001439">
    <property type="protein sequence ID" value="EHR52330.1"/>
    <property type="molecule type" value="Genomic_DNA"/>
</dbReference>
<keyword evidence="3" id="KW-1185">Reference proteome</keyword>
<dbReference type="PROSITE" id="PS51737">
    <property type="entry name" value="RECOMBINASE_DNA_BIND"/>
    <property type="match status" value="1"/>
</dbReference>
<dbReference type="Gene3D" id="3.90.1750.20">
    <property type="entry name" value="Putative Large Serine Recombinase, Chain B, Domain 2"/>
    <property type="match status" value="1"/>
</dbReference>
<evidence type="ECO:0000313" key="3">
    <source>
        <dbReference type="Proteomes" id="UP000004926"/>
    </source>
</evidence>
<accession>H5X5X6</accession>
<dbReference type="InterPro" id="IPR011109">
    <property type="entry name" value="DNA_bind_recombinase_dom"/>
</dbReference>